<reference evidence="2 3" key="1">
    <citation type="journal article" date="2014" name="Am. J. Bot.">
        <title>Genome assembly and annotation for red clover (Trifolium pratense; Fabaceae).</title>
        <authorList>
            <person name="Istvanek J."/>
            <person name="Jaros M."/>
            <person name="Krenek A."/>
            <person name="Repkova J."/>
        </authorList>
    </citation>
    <scope>NUCLEOTIDE SEQUENCE [LARGE SCALE GENOMIC DNA]</scope>
    <source>
        <strain evidence="3">cv. Tatra</strain>
        <tissue evidence="2">Young leaves</tissue>
    </source>
</reference>
<proteinExistence type="predicted"/>
<dbReference type="CDD" id="cd06257">
    <property type="entry name" value="DnaJ"/>
    <property type="match status" value="1"/>
</dbReference>
<dbReference type="STRING" id="57577.A0A2K3NMZ7"/>
<protein>
    <submittedName>
        <fullName evidence="2">Chaperone protein dnaJ chloroplastic-like</fullName>
    </submittedName>
</protein>
<gene>
    <name evidence="2" type="ORF">L195_g000810</name>
</gene>
<evidence type="ECO:0000259" key="1">
    <source>
        <dbReference type="PROSITE" id="PS50076"/>
    </source>
</evidence>
<dbReference type="SUPFAM" id="SSF46565">
    <property type="entry name" value="Chaperone J-domain"/>
    <property type="match status" value="1"/>
</dbReference>
<dbReference type="EMBL" id="ASHM01000301">
    <property type="protein sequence ID" value="PNY04389.1"/>
    <property type="molecule type" value="Genomic_DNA"/>
</dbReference>
<dbReference type="InterPro" id="IPR036869">
    <property type="entry name" value="J_dom_sf"/>
</dbReference>
<accession>A0A2K3NMZ7</accession>
<dbReference type="InterPro" id="IPR018253">
    <property type="entry name" value="DnaJ_domain_CS"/>
</dbReference>
<sequence length="164" mass="18415">MTATLTLAGISAVRPLQFTNNCSNFSSARFIQKPTSNFSNRRRISIRAATAVVETRRPATSLYEVLRLKPGASPTEIKSAYRSLAKVYHPDAAAQRLPECGDGDFIEIRNAYETLSDPSARSVYDMSLMTAHGGRNRRFTAAPVTQKRQSGYYSNRRWETDQCW</sequence>
<evidence type="ECO:0000313" key="3">
    <source>
        <dbReference type="Proteomes" id="UP000236291"/>
    </source>
</evidence>
<name>A0A2K3NMZ7_TRIPR</name>
<reference evidence="2 3" key="2">
    <citation type="journal article" date="2017" name="Front. Plant Sci.">
        <title>Gene Classification and Mining of Molecular Markers Useful in Red Clover (Trifolium pratense) Breeding.</title>
        <authorList>
            <person name="Istvanek J."/>
            <person name="Dluhosova J."/>
            <person name="Dluhos P."/>
            <person name="Patkova L."/>
            <person name="Nedelnik J."/>
            <person name="Repkova J."/>
        </authorList>
    </citation>
    <scope>NUCLEOTIDE SEQUENCE [LARGE SCALE GENOMIC DNA]</scope>
    <source>
        <strain evidence="3">cv. Tatra</strain>
        <tissue evidence="2">Young leaves</tissue>
    </source>
</reference>
<evidence type="ECO:0000313" key="2">
    <source>
        <dbReference type="EMBL" id="PNY04389.1"/>
    </source>
</evidence>
<dbReference type="Gramene" id="Tp57577_TGAC_v2_mRNA18564">
    <property type="protein sequence ID" value="Tp57577_TGAC_v2_mRNA18564"/>
    <property type="gene ID" value="Tp57577_TGAC_v2_gene17937"/>
</dbReference>
<dbReference type="PANTHER" id="PTHR45432">
    <property type="entry name" value="CHAPERONE PROTEIN DNAJ 11, CHLOROPLASTIC-LIKE"/>
    <property type="match status" value="1"/>
</dbReference>
<organism evidence="2 3">
    <name type="scientific">Trifolium pratense</name>
    <name type="common">Red clover</name>
    <dbReference type="NCBI Taxonomy" id="57577"/>
    <lineage>
        <taxon>Eukaryota</taxon>
        <taxon>Viridiplantae</taxon>
        <taxon>Streptophyta</taxon>
        <taxon>Embryophyta</taxon>
        <taxon>Tracheophyta</taxon>
        <taxon>Spermatophyta</taxon>
        <taxon>Magnoliopsida</taxon>
        <taxon>eudicotyledons</taxon>
        <taxon>Gunneridae</taxon>
        <taxon>Pentapetalae</taxon>
        <taxon>rosids</taxon>
        <taxon>fabids</taxon>
        <taxon>Fabales</taxon>
        <taxon>Fabaceae</taxon>
        <taxon>Papilionoideae</taxon>
        <taxon>50 kb inversion clade</taxon>
        <taxon>NPAAA clade</taxon>
        <taxon>Hologalegina</taxon>
        <taxon>IRL clade</taxon>
        <taxon>Trifolieae</taxon>
        <taxon>Trifolium</taxon>
    </lineage>
</organism>
<dbReference type="PROSITE" id="PS00636">
    <property type="entry name" value="DNAJ_1"/>
    <property type="match status" value="1"/>
</dbReference>
<dbReference type="Gene3D" id="1.10.287.110">
    <property type="entry name" value="DnaJ domain"/>
    <property type="match status" value="1"/>
</dbReference>
<feature type="domain" description="J" evidence="1">
    <location>
        <begin position="61"/>
        <end position="128"/>
    </location>
</feature>
<dbReference type="PRINTS" id="PR00625">
    <property type="entry name" value="JDOMAIN"/>
</dbReference>
<dbReference type="Proteomes" id="UP000236291">
    <property type="component" value="Unassembled WGS sequence"/>
</dbReference>
<dbReference type="SMART" id="SM00271">
    <property type="entry name" value="DnaJ"/>
    <property type="match status" value="1"/>
</dbReference>
<dbReference type="PROSITE" id="PS50076">
    <property type="entry name" value="DNAJ_2"/>
    <property type="match status" value="1"/>
</dbReference>
<dbReference type="AlphaFoldDB" id="A0A2K3NMZ7"/>
<dbReference type="InterPro" id="IPR001623">
    <property type="entry name" value="DnaJ_domain"/>
</dbReference>
<comment type="caution">
    <text evidence="2">The sequence shown here is derived from an EMBL/GenBank/DDBJ whole genome shotgun (WGS) entry which is preliminary data.</text>
</comment>
<dbReference type="PANTHER" id="PTHR45432:SF6">
    <property type="entry name" value="J DOMAIN-CONTAINING PROTEIN"/>
    <property type="match status" value="1"/>
</dbReference>
<dbReference type="Pfam" id="PF00226">
    <property type="entry name" value="DnaJ"/>
    <property type="match status" value="1"/>
</dbReference>